<evidence type="ECO:0000313" key="2">
    <source>
        <dbReference type="Proteomes" id="UP000494249"/>
    </source>
</evidence>
<organism evidence="1 2">
    <name type="scientific">Paraburkholderia phenoliruptrix</name>
    <dbReference type="NCBI Taxonomy" id="252970"/>
    <lineage>
        <taxon>Bacteria</taxon>
        <taxon>Pseudomonadati</taxon>
        <taxon>Pseudomonadota</taxon>
        <taxon>Betaproteobacteria</taxon>
        <taxon>Burkholderiales</taxon>
        <taxon>Burkholderiaceae</taxon>
        <taxon>Paraburkholderia</taxon>
    </lineage>
</organism>
<reference evidence="1 2" key="1">
    <citation type="submission" date="2020-04" db="EMBL/GenBank/DDBJ databases">
        <authorList>
            <person name="De Canck E."/>
        </authorList>
    </citation>
    <scope>NUCLEOTIDE SEQUENCE [LARGE SCALE GENOMIC DNA]</scope>
    <source>
        <strain evidence="1 2">LMG 22037</strain>
    </source>
</reference>
<proteinExistence type="predicted"/>
<sequence length="315" mass="34193">MPSIAESLGSQSQLASTLAAGVDQLSQSQAVTFTQYSQSVMPTDGYVFWVNTGVTQTVQGSLHQVTDQQQNEDETIDVNRIVFTALSQIDVFNAASPTDLFIGVIDGIRFSFNARGALYRQANLYHYVGNAVYPALASQLIDSEADLPAGPIVSNSLPIWLAQSTPQLPVYPSYLVPANVVPPYVVAHVEPDATEAPSFPIYVWPGTVVPNSGASPLHDLPSSQLAKDRVRLTMYGLTNQQATQFYASLIDYSLNTDNFGFGNSPAIKDAKRTQSELNVIAMKKTLDIEAWYFQTTSDAIARRLILSAGFSSINT</sequence>
<gene>
    <name evidence="1" type="ORF">LMG22037_06452</name>
</gene>
<evidence type="ECO:0000313" key="1">
    <source>
        <dbReference type="EMBL" id="CAB3741086.1"/>
    </source>
</evidence>
<dbReference type="EMBL" id="CADIKB010000069">
    <property type="protein sequence ID" value="CAB3741086.1"/>
    <property type="molecule type" value="Genomic_DNA"/>
</dbReference>
<dbReference type="Proteomes" id="UP000494249">
    <property type="component" value="Unassembled WGS sequence"/>
</dbReference>
<accession>A0A6J5CMN3</accession>
<dbReference type="AlphaFoldDB" id="A0A6J5CMN3"/>
<protein>
    <submittedName>
        <fullName evidence="1">Uncharacterized protein</fullName>
    </submittedName>
</protein>
<name>A0A6J5CMN3_9BURK</name>